<dbReference type="EMBL" id="JANTEZ010000007">
    <property type="protein sequence ID" value="MCS5715976.1"/>
    <property type="molecule type" value="Genomic_DNA"/>
</dbReference>
<protein>
    <submittedName>
        <fullName evidence="2">Uncharacterized protein</fullName>
    </submittedName>
</protein>
<sequence>MSDDTTTSGQNEPFDQTNGLAQGLEGDDRGTVGDAPDDDETGGVLGEAFRGIADPLAGERDGEADGATPEDGDDAVTPYSEEGR</sequence>
<evidence type="ECO:0000313" key="3">
    <source>
        <dbReference type="Proteomes" id="UP001165580"/>
    </source>
</evidence>
<feature type="compositionally biased region" description="Acidic residues" evidence="1">
    <location>
        <begin position="64"/>
        <end position="74"/>
    </location>
</feature>
<name>A0ABT2GIB8_9MICO</name>
<keyword evidence="3" id="KW-1185">Reference proteome</keyword>
<feature type="compositionally biased region" description="Polar residues" evidence="1">
    <location>
        <begin position="1"/>
        <end position="20"/>
    </location>
</feature>
<proteinExistence type="predicted"/>
<organism evidence="2 3">
    <name type="scientific">Herbiconiux gentiana</name>
    <dbReference type="NCBI Taxonomy" id="2970912"/>
    <lineage>
        <taxon>Bacteria</taxon>
        <taxon>Bacillati</taxon>
        <taxon>Actinomycetota</taxon>
        <taxon>Actinomycetes</taxon>
        <taxon>Micrococcales</taxon>
        <taxon>Microbacteriaceae</taxon>
        <taxon>Herbiconiux</taxon>
    </lineage>
</organism>
<comment type="caution">
    <text evidence="2">The sequence shown here is derived from an EMBL/GenBank/DDBJ whole genome shotgun (WGS) entry which is preliminary data.</text>
</comment>
<dbReference type="RefSeq" id="WP_259487479.1">
    <property type="nucleotide sequence ID" value="NZ_JANTEZ010000007.1"/>
</dbReference>
<reference evidence="2" key="1">
    <citation type="submission" date="2022-08" db="EMBL/GenBank/DDBJ databases">
        <authorList>
            <person name="Deng Y."/>
            <person name="Han X.-F."/>
            <person name="Zhang Y.-Q."/>
        </authorList>
    </citation>
    <scope>NUCLEOTIDE SEQUENCE</scope>
    <source>
        <strain evidence="2">CPCC 205716</strain>
    </source>
</reference>
<accession>A0ABT2GIB8</accession>
<evidence type="ECO:0000256" key="1">
    <source>
        <dbReference type="SAM" id="MobiDB-lite"/>
    </source>
</evidence>
<dbReference type="Proteomes" id="UP001165580">
    <property type="component" value="Unassembled WGS sequence"/>
</dbReference>
<gene>
    <name evidence="2" type="ORF">NVV95_15635</name>
</gene>
<feature type="region of interest" description="Disordered" evidence="1">
    <location>
        <begin position="1"/>
        <end position="84"/>
    </location>
</feature>
<evidence type="ECO:0000313" key="2">
    <source>
        <dbReference type="EMBL" id="MCS5715976.1"/>
    </source>
</evidence>